<evidence type="ECO:0000259" key="12">
    <source>
        <dbReference type="PROSITE" id="PS50262"/>
    </source>
</evidence>
<dbReference type="PANTHER" id="PTHR24246:SF52">
    <property type="entry name" value="ADENOSINE RECEPTOR A1-LIKE"/>
    <property type="match status" value="1"/>
</dbReference>
<evidence type="ECO:0000313" key="13">
    <source>
        <dbReference type="EMBL" id="MBN3319159.1"/>
    </source>
</evidence>
<dbReference type="Gene3D" id="1.20.1070.10">
    <property type="entry name" value="Rhodopsin 7-helix transmembrane proteins"/>
    <property type="match status" value="1"/>
</dbReference>
<dbReference type="Pfam" id="PF00001">
    <property type="entry name" value="7tm_1"/>
    <property type="match status" value="1"/>
</dbReference>
<dbReference type="PROSITE" id="PS00237">
    <property type="entry name" value="G_PROTEIN_RECEP_F1_1"/>
    <property type="match status" value="1"/>
</dbReference>
<keyword evidence="6 11" id="KW-0472">Membrane</keyword>
<comment type="caution">
    <text evidence="13">The sequence shown here is derived from an EMBL/GenBank/DDBJ whole genome shotgun (WGS) entry which is preliminary data.</text>
</comment>
<evidence type="ECO:0000256" key="7">
    <source>
        <dbReference type="ARBA" id="ARBA00023157"/>
    </source>
</evidence>
<evidence type="ECO:0000256" key="6">
    <source>
        <dbReference type="ARBA" id="ARBA00023136"/>
    </source>
</evidence>
<dbReference type="Proteomes" id="UP000736164">
    <property type="component" value="Unassembled WGS sequence"/>
</dbReference>
<organism evidence="13 14">
    <name type="scientific">Atractosteus spatula</name>
    <name type="common">Alligator gar</name>
    <name type="synonym">Lepisosteus spatula</name>
    <dbReference type="NCBI Taxonomy" id="7917"/>
    <lineage>
        <taxon>Eukaryota</taxon>
        <taxon>Metazoa</taxon>
        <taxon>Chordata</taxon>
        <taxon>Craniata</taxon>
        <taxon>Vertebrata</taxon>
        <taxon>Euteleostomi</taxon>
        <taxon>Actinopterygii</taxon>
        <taxon>Neopterygii</taxon>
        <taxon>Holostei</taxon>
        <taxon>Semionotiformes</taxon>
        <taxon>Lepisosteidae</taxon>
        <taxon>Atractosteus</taxon>
    </lineage>
</organism>
<dbReference type="PROSITE" id="PS50262">
    <property type="entry name" value="G_PROTEIN_RECEP_F1_2"/>
    <property type="match status" value="1"/>
</dbReference>
<protein>
    <submittedName>
        <fullName evidence="13">AA1R protein</fullName>
    </submittedName>
</protein>
<dbReference type="SMART" id="SM01381">
    <property type="entry name" value="7TM_GPCR_Srsx"/>
    <property type="match status" value="1"/>
</dbReference>
<evidence type="ECO:0000256" key="11">
    <source>
        <dbReference type="RuleBase" id="RU201114"/>
    </source>
</evidence>
<keyword evidence="14" id="KW-1185">Reference proteome</keyword>
<feature type="non-terminal residue" evidence="13">
    <location>
        <position position="1"/>
    </location>
</feature>
<sequence length="346" mass="39395">MADYMDFIYMSFEILIAFTCCLGNALVIWAVKLNHSLREPTFCFIVSLAVADFLVGAVAIPSAIFVNSEVETSFHGCLFICCIVMILTESSILSLLAIAIDRYLRIKMPFRYRRIAAQKQSWLGVAVCWLISGILGLVPIFGWHNKGSMNSTGNSAIINCTFTSVMCMSYMVYFNFLGCVLIPLLVMALLYMKIFQMLKKQLNGKSNSSEFSMYYQKERKLTHSLALVLLLFAMCWLPLHTLNCIFFFRPQTIVSDTVFHVCILLSHLNSAINPIIYPFRIKKIQQAYQEIWTKYFLPQEKKYFSSSQSAENNGSSNCNSTVRFDKVAQMKCDKSRKGPYEGDNTL</sequence>
<comment type="similarity">
    <text evidence="11">Belongs to the G-protein coupled receptor 1 family.</text>
</comment>
<feature type="domain" description="G-protein coupled receptors family 1 profile" evidence="12">
    <location>
        <begin position="23"/>
        <end position="277"/>
    </location>
</feature>
<keyword evidence="2 11" id="KW-1003">Cell membrane</keyword>
<evidence type="ECO:0000256" key="10">
    <source>
        <dbReference type="ARBA" id="ARBA00023224"/>
    </source>
</evidence>
<reference evidence="13" key="1">
    <citation type="journal article" date="2021" name="Cell">
        <title>Tracing the genetic footprints of vertebrate landing in non-teleost ray-finned fishes.</title>
        <authorList>
            <person name="Bi X."/>
            <person name="Wang K."/>
            <person name="Yang L."/>
            <person name="Pan H."/>
            <person name="Jiang H."/>
            <person name="Wei Q."/>
            <person name="Fang M."/>
            <person name="Yu H."/>
            <person name="Zhu C."/>
            <person name="Cai Y."/>
            <person name="He Y."/>
            <person name="Gan X."/>
            <person name="Zeng H."/>
            <person name="Yu D."/>
            <person name="Zhu Y."/>
            <person name="Jiang H."/>
            <person name="Qiu Q."/>
            <person name="Yang H."/>
            <person name="Zhang Y.E."/>
            <person name="Wang W."/>
            <person name="Zhu M."/>
            <person name="He S."/>
            <person name="Zhang G."/>
        </authorList>
    </citation>
    <scope>NUCLEOTIDE SEQUENCE</scope>
    <source>
        <strain evidence="13">Allg_001</strain>
    </source>
</reference>
<keyword evidence="5 11" id="KW-0297">G-protein coupled receptor</keyword>
<dbReference type="SUPFAM" id="SSF81321">
    <property type="entry name" value="Family A G protein-coupled receptor-like"/>
    <property type="match status" value="1"/>
</dbReference>
<dbReference type="AlphaFoldDB" id="A0A8J7TD62"/>
<dbReference type="GO" id="GO:0045202">
    <property type="term" value="C:synapse"/>
    <property type="evidence" value="ECO:0007669"/>
    <property type="project" value="TreeGrafter"/>
</dbReference>
<evidence type="ECO:0000256" key="3">
    <source>
        <dbReference type="ARBA" id="ARBA00022692"/>
    </source>
</evidence>
<feature type="transmembrane region" description="Helical" evidence="11">
    <location>
        <begin position="121"/>
        <end position="143"/>
    </location>
</feature>
<evidence type="ECO:0000256" key="1">
    <source>
        <dbReference type="ARBA" id="ARBA00004651"/>
    </source>
</evidence>
<dbReference type="GO" id="GO:0001609">
    <property type="term" value="F:G protein-coupled adenosine receptor activity"/>
    <property type="evidence" value="ECO:0007669"/>
    <property type="project" value="UniProtKB-UniRule"/>
</dbReference>
<dbReference type="InterPro" id="IPR000276">
    <property type="entry name" value="GPCR_Rhodpsn"/>
</dbReference>
<dbReference type="GO" id="GO:0005886">
    <property type="term" value="C:plasma membrane"/>
    <property type="evidence" value="ECO:0007669"/>
    <property type="project" value="UniProtKB-SubCell"/>
</dbReference>
<name>A0A8J7TD62_ATRSP</name>
<dbReference type="PANTHER" id="PTHR24246">
    <property type="entry name" value="OLFACTORY RECEPTOR AND ADENOSINE RECEPTOR"/>
    <property type="match status" value="1"/>
</dbReference>
<keyword evidence="7 11" id="KW-1015">Disulfide bond</keyword>
<dbReference type="GO" id="GO:0030425">
    <property type="term" value="C:dendrite"/>
    <property type="evidence" value="ECO:0007669"/>
    <property type="project" value="TreeGrafter"/>
</dbReference>
<accession>A0A8J7TD62</accession>
<evidence type="ECO:0000256" key="8">
    <source>
        <dbReference type="ARBA" id="ARBA00023170"/>
    </source>
</evidence>
<dbReference type="CDD" id="cd14968">
    <property type="entry name" value="7tmA_Adenosine_R"/>
    <property type="match status" value="1"/>
</dbReference>
<comment type="subcellular location">
    <subcellularLocation>
        <location evidence="1 11">Cell membrane</location>
        <topology evidence="1 11">Multi-pass membrane protein</topology>
    </subcellularLocation>
</comment>
<feature type="transmembrane region" description="Helical" evidence="11">
    <location>
        <begin position="12"/>
        <end position="31"/>
    </location>
</feature>
<feature type="non-terminal residue" evidence="13">
    <location>
        <position position="346"/>
    </location>
</feature>
<evidence type="ECO:0000256" key="4">
    <source>
        <dbReference type="ARBA" id="ARBA00022989"/>
    </source>
</evidence>
<evidence type="ECO:0000256" key="9">
    <source>
        <dbReference type="ARBA" id="ARBA00023180"/>
    </source>
</evidence>
<evidence type="ECO:0000256" key="5">
    <source>
        <dbReference type="ARBA" id="ARBA00023040"/>
    </source>
</evidence>
<keyword evidence="10 11" id="KW-0807">Transducer</keyword>
<evidence type="ECO:0000313" key="14">
    <source>
        <dbReference type="Proteomes" id="UP000736164"/>
    </source>
</evidence>
<keyword evidence="9 11" id="KW-0325">Glycoprotein</keyword>
<gene>
    <name evidence="13" type="primary">Adora1_2</name>
    <name evidence="13" type="ORF">GTO95_0001537</name>
</gene>
<feature type="transmembrane region" description="Helical" evidence="11">
    <location>
        <begin position="221"/>
        <end position="239"/>
    </location>
</feature>
<feature type="transmembrane region" description="Helical" evidence="11">
    <location>
        <begin position="172"/>
        <end position="192"/>
    </location>
</feature>
<dbReference type="PRINTS" id="PR00237">
    <property type="entry name" value="GPCRRHODOPSN"/>
</dbReference>
<dbReference type="InterPro" id="IPR017452">
    <property type="entry name" value="GPCR_Rhodpsn_7TM"/>
</dbReference>
<dbReference type="EMBL" id="JAAWVO010043252">
    <property type="protein sequence ID" value="MBN3319159.1"/>
    <property type="molecule type" value="Genomic_DNA"/>
</dbReference>
<evidence type="ECO:0000256" key="2">
    <source>
        <dbReference type="ARBA" id="ARBA00022475"/>
    </source>
</evidence>
<keyword evidence="8 11" id="KW-0675">Receptor</keyword>
<feature type="transmembrane region" description="Helical" evidence="11">
    <location>
        <begin position="72"/>
        <end position="100"/>
    </location>
</feature>
<proteinExistence type="inferred from homology"/>
<keyword evidence="3 11" id="KW-0812">Transmembrane</keyword>
<dbReference type="InterPro" id="IPR001634">
    <property type="entry name" value="Adenosn_rcpt"/>
</dbReference>
<keyword evidence="4 11" id="KW-1133">Transmembrane helix</keyword>
<feature type="transmembrane region" description="Helical" evidence="11">
    <location>
        <begin position="43"/>
        <end position="66"/>
    </location>
</feature>
<dbReference type="PRINTS" id="PR00424">
    <property type="entry name" value="ADENOSINER"/>
</dbReference>